<dbReference type="AlphaFoldDB" id="A0A6C0B0S1"/>
<sequence length="198" mass="22984">MIEFIIIIILIVFCFMSRRKNVYQVAYDLGINFLNNIPLEDNYAVMFDIDDTLLFSETGKPIKPIIKLLKECNKLGIQVLIITARDSRFKSETINELMELGIYPSNTEISSRNAGFYDFIYLRQNPKDNNDYFKSKVKEKLFKNGIYTIMSVGDNDVDVLGDYSGYCIKLPNIRIDDSRYDPRLFHKDSSGRMVNVKI</sequence>
<dbReference type="InterPro" id="IPR036412">
    <property type="entry name" value="HAD-like_sf"/>
</dbReference>
<evidence type="ECO:0000256" key="1">
    <source>
        <dbReference type="ARBA" id="ARBA00022729"/>
    </source>
</evidence>
<dbReference type="SUPFAM" id="SSF56784">
    <property type="entry name" value="HAD-like"/>
    <property type="match status" value="1"/>
</dbReference>
<keyword evidence="1" id="KW-0732">Signal</keyword>
<reference evidence="2" key="1">
    <citation type="journal article" date="2020" name="Nature">
        <title>Giant virus diversity and host interactions through global metagenomics.</title>
        <authorList>
            <person name="Schulz F."/>
            <person name="Roux S."/>
            <person name="Paez-Espino D."/>
            <person name="Jungbluth S."/>
            <person name="Walsh D.A."/>
            <person name="Denef V.J."/>
            <person name="McMahon K.D."/>
            <person name="Konstantinidis K.T."/>
            <person name="Eloe-Fadrosh E.A."/>
            <person name="Kyrpides N.C."/>
            <person name="Woyke T."/>
        </authorList>
    </citation>
    <scope>NUCLEOTIDE SEQUENCE</scope>
    <source>
        <strain evidence="2">GVMAG-M-3300009182-67</strain>
    </source>
</reference>
<name>A0A6C0B0S1_9ZZZZ</name>
<accession>A0A6C0B0S1</accession>
<proteinExistence type="predicted"/>
<dbReference type="InterPro" id="IPR023214">
    <property type="entry name" value="HAD_sf"/>
</dbReference>
<dbReference type="EMBL" id="MN739040">
    <property type="protein sequence ID" value="QHS85118.1"/>
    <property type="molecule type" value="Genomic_DNA"/>
</dbReference>
<protein>
    <recommendedName>
        <fullName evidence="3">Acid phosphatase</fullName>
    </recommendedName>
</protein>
<evidence type="ECO:0000313" key="2">
    <source>
        <dbReference type="EMBL" id="QHS85118.1"/>
    </source>
</evidence>
<dbReference type="Gene3D" id="3.40.50.1000">
    <property type="entry name" value="HAD superfamily/HAD-like"/>
    <property type="match status" value="1"/>
</dbReference>
<evidence type="ECO:0008006" key="3">
    <source>
        <dbReference type="Google" id="ProtNLM"/>
    </source>
</evidence>
<dbReference type="InterPro" id="IPR005519">
    <property type="entry name" value="Acid_phosphat_B-like"/>
</dbReference>
<organism evidence="2">
    <name type="scientific">viral metagenome</name>
    <dbReference type="NCBI Taxonomy" id="1070528"/>
    <lineage>
        <taxon>unclassified sequences</taxon>
        <taxon>metagenomes</taxon>
        <taxon>organismal metagenomes</taxon>
    </lineage>
</organism>
<dbReference type="Pfam" id="PF03767">
    <property type="entry name" value="Acid_phosphat_B"/>
    <property type="match status" value="1"/>
</dbReference>